<dbReference type="PROSITE" id="PS00072">
    <property type="entry name" value="ACYL_COA_DH_1"/>
    <property type="match status" value="1"/>
</dbReference>
<evidence type="ECO:0000313" key="11">
    <source>
        <dbReference type="Proteomes" id="UP001139384"/>
    </source>
</evidence>
<dbReference type="PROSITE" id="PS00073">
    <property type="entry name" value="ACYL_COA_DH_2"/>
    <property type="match status" value="1"/>
</dbReference>
<keyword evidence="11" id="KW-1185">Reference proteome</keyword>
<feature type="domain" description="Acyl-CoA oxidase/dehydrogenase middle" evidence="8">
    <location>
        <begin position="130"/>
        <end position="224"/>
    </location>
</feature>
<keyword evidence="5 6" id="KW-0560">Oxidoreductase</keyword>
<evidence type="ECO:0000256" key="6">
    <source>
        <dbReference type="RuleBase" id="RU362125"/>
    </source>
</evidence>
<comment type="similarity">
    <text evidence="2 6">Belongs to the acyl-CoA dehydrogenase family.</text>
</comment>
<name>A0A9X1PWC2_STRM4</name>
<dbReference type="InterPro" id="IPR046373">
    <property type="entry name" value="Acyl-CoA_Oxase/DH_mid-dom_sf"/>
</dbReference>
<feature type="domain" description="Acyl-CoA dehydrogenase/oxidase C-terminal" evidence="7">
    <location>
        <begin position="236"/>
        <end position="384"/>
    </location>
</feature>
<comment type="caution">
    <text evidence="10">The sequence shown here is derived from an EMBL/GenBank/DDBJ whole genome shotgun (WGS) entry which is preliminary data.</text>
</comment>
<accession>A0A9X1PWC2</accession>
<dbReference type="Pfam" id="PF02771">
    <property type="entry name" value="Acyl-CoA_dh_N"/>
    <property type="match status" value="1"/>
</dbReference>
<dbReference type="PIRSF" id="PIRSF016578">
    <property type="entry name" value="HsaA"/>
    <property type="match status" value="1"/>
</dbReference>
<dbReference type="FunFam" id="1.20.140.10:FF:000004">
    <property type="entry name" value="Acyl-CoA dehydrogenase FadE25"/>
    <property type="match status" value="1"/>
</dbReference>
<dbReference type="CDD" id="cd01158">
    <property type="entry name" value="SCAD_SBCAD"/>
    <property type="match status" value="1"/>
</dbReference>
<evidence type="ECO:0000256" key="2">
    <source>
        <dbReference type="ARBA" id="ARBA00009347"/>
    </source>
</evidence>
<evidence type="ECO:0000313" key="10">
    <source>
        <dbReference type="EMBL" id="MCF1594226.1"/>
    </source>
</evidence>
<reference evidence="10" key="1">
    <citation type="submission" date="2022-01" db="EMBL/GenBank/DDBJ databases">
        <title>Draft Genome Sequences of Seven Type Strains of the Genus Streptomyces.</title>
        <authorList>
            <person name="Aziz S."/>
            <person name="Coretto E."/>
            <person name="Chronakova A."/>
            <person name="Sproer C."/>
            <person name="Huber K."/>
            <person name="Nouioui I."/>
            <person name="Gross H."/>
        </authorList>
    </citation>
    <scope>NUCLEOTIDE SEQUENCE</scope>
    <source>
        <strain evidence="10">DSM 103493</strain>
    </source>
</reference>
<evidence type="ECO:0000259" key="7">
    <source>
        <dbReference type="Pfam" id="PF00441"/>
    </source>
</evidence>
<dbReference type="InterPro" id="IPR009100">
    <property type="entry name" value="AcylCoA_DH/oxidase_NM_dom_sf"/>
</dbReference>
<gene>
    <name evidence="10" type="ORF">L0P92_11680</name>
</gene>
<evidence type="ECO:0000256" key="5">
    <source>
        <dbReference type="ARBA" id="ARBA00023002"/>
    </source>
</evidence>
<dbReference type="FunFam" id="2.40.110.10:FF:000001">
    <property type="entry name" value="Acyl-CoA dehydrogenase, mitochondrial"/>
    <property type="match status" value="1"/>
</dbReference>
<keyword evidence="4 6" id="KW-0274">FAD</keyword>
<evidence type="ECO:0000259" key="8">
    <source>
        <dbReference type="Pfam" id="PF02770"/>
    </source>
</evidence>
<dbReference type="InterPro" id="IPR036250">
    <property type="entry name" value="AcylCo_DH-like_C"/>
</dbReference>
<dbReference type="InterPro" id="IPR009075">
    <property type="entry name" value="AcylCo_DH/oxidase_C"/>
</dbReference>
<dbReference type="EMBL" id="JAKEIP010000032">
    <property type="protein sequence ID" value="MCF1594226.1"/>
    <property type="molecule type" value="Genomic_DNA"/>
</dbReference>
<dbReference type="GO" id="GO:0003995">
    <property type="term" value="F:acyl-CoA dehydrogenase activity"/>
    <property type="evidence" value="ECO:0007669"/>
    <property type="project" value="InterPro"/>
</dbReference>
<dbReference type="AlphaFoldDB" id="A0A9X1PWC2"/>
<dbReference type="Proteomes" id="UP001139384">
    <property type="component" value="Unassembled WGS sequence"/>
</dbReference>
<dbReference type="InterPro" id="IPR037069">
    <property type="entry name" value="AcylCoA_DH/ox_N_sf"/>
</dbReference>
<dbReference type="SUPFAM" id="SSF47203">
    <property type="entry name" value="Acyl-CoA dehydrogenase C-terminal domain-like"/>
    <property type="match status" value="1"/>
</dbReference>
<keyword evidence="3 6" id="KW-0285">Flavoprotein</keyword>
<dbReference type="PANTHER" id="PTHR43884">
    <property type="entry name" value="ACYL-COA DEHYDROGENASE"/>
    <property type="match status" value="1"/>
</dbReference>
<proteinExistence type="inferred from homology"/>
<dbReference type="Pfam" id="PF02770">
    <property type="entry name" value="Acyl-CoA_dh_M"/>
    <property type="match status" value="1"/>
</dbReference>
<feature type="domain" description="Acyl-CoA dehydrogenase/oxidase N-terminal" evidence="9">
    <location>
        <begin position="15"/>
        <end position="125"/>
    </location>
</feature>
<dbReference type="InterPro" id="IPR006089">
    <property type="entry name" value="Acyl-CoA_DH_CS"/>
</dbReference>
<dbReference type="InterPro" id="IPR006091">
    <property type="entry name" value="Acyl-CoA_Oxase/DH_mid-dom"/>
</dbReference>
<evidence type="ECO:0000256" key="4">
    <source>
        <dbReference type="ARBA" id="ARBA00022827"/>
    </source>
</evidence>
<dbReference type="Gene3D" id="1.10.540.10">
    <property type="entry name" value="Acyl-CoA dehydrogenase/oxidase, N-terminal domain"/>
    <property type="match status" value="1"/>
</dbReference>
<dbReference type="PANTHER" id="PTHR43884:SF12">
    <property type="entry name" value="ISOVALERYL-COA DEHYDROGENASE, MITOCHONDRIAL-RELATED"/>
    <property type="match status" value="1"/>
</dbReference>
<dbReference type="SUPFAM" id="SSF56645">
    <property type="entry name" value="Acyl-CoA dehydrogenase NM domain-like"/>
    <property type="match status" value="1"/>
</dbReference>
<protein>
    <submittedName>
        <fullName evidence="10">Acyl-CoA dehydrogenase</fullName>
    </submittedName>
</protein>
<dbReference type="Pfam" id="PF00441">
    <property type="entry name" value="Acyl-CoA_dh_1"/>
    <property type="match status" value="1"/>
</dbReference>
<sequence>MPDRAPQPVDRQLPTDEARDLISLVRDIAQREIAPKAAEEEDAGRFPREVFTLLSESGLLGLPYDSEYGGGDQPYEVYLQVLEELAAVRLTVGLGVSVHTLASYSLATYGTKQQQVEHLPAMLGGGLLGAYCLSEPASGSDAASLRTKAVRDGDDWVINGTKAWITHGGIADFYTVMARTGEEGPRGITAFLVPGDAEGVSAAAPEKKMGMKGSPTAQVHFDGVRVGDERRIGDEGQGFAIALSALDSGRLGIAACAIGVAQAALDEAVSYATERRQFGKPIADFQGLRFMLADMATQIEAGRALYLTAARLRDAGRPFAKQAAMAKLHCTDTAMKVTTDAVQILGGYGYTADFPAERYMREAKVLQIVEGTNQIQRMVIARHLAGPEGR</sequence>
<dbReference type="RefSeq" id="WP_234762489.1">
    <property type="nucleotide sequence ID" value="NZ_JAKEIP010000032.1"/>
</dbReference>
<dbReference type="GO" id="GO:0050660">
    <property type="term" value="F:flavin adenine dinucleotide binding"/>
    <property type="evidence" value="ECO:0007669"/>
    <property type="project" value="InterPro"/>
</dbReference>
<evidence type="ECO:0000256" key="1">
    <source>
        <dbReference type="ARBA" id="ARBA00001974"/>
    </source>
</evidence>
<evidence type="ECO:0000256" key="3">
    <source>
        <dbReference type="ARBA" id="ARBA00022630"/>
    </source>
</evidence>
<dbReference type="Gene3D" id="1.20.140.10">
    <property type="entry name" value="Butyryl-CoA Dehydrogenase, subunit A, domain 3"/>
    <property type="match status" value="1"/>
</dbReference>
<organism evidence="10 11">
    <name type="scientific">Streptomyces muensis</name>
    <dbReference type="NCBI Taxonomy" id="1077944"/>
    <lineage>
        <taxon>Bacteria</taxon>
        <taxon>Bacillati</taxon>
        <taxon>Actinomycetota</taxon>
        <taxon>Actinomycetes</taxon>
        <taxon>Kitasatosporales</taxon>
        <taxon>Streptomycetaceae</taxon>
        <taxon>Streptomyces</taxon>
    </lineage>
</organism>
<evidence type="ECO:0000259" key="9">
    <source>
        <dbReference type="Pfam" id="PF02771"/>
    </source>
</evidence>
<dbReference type="InterPro" id="IPR013786">
    <property type="entry name" value="AcylCoA_DH/ox_N"/>
</dbReference>
<comment type="cofactor">
    <cofactor evidence="1 6">
        <name>FAD</name>
        <dbReference type="ChEBI" id="CHEBI:57692"/>
    </cofactor>
</comment>
<dbReference type="Gene3D" id="2.40.110.10">
    <property type="entry name" value="Butyryl-CoA Dehydrogenase, subunit A, domain 2"/>
    <property type="match status" value="1"/>
</dbReference>